<evidence type="ECO:0000256" key="6">
    <source>
        <dbReference type="ARBA" id="ARBA00022989"/>
    </source>
</evidence>
<dbReference type="HAMAP" id="MF_01464_B">
    <property type="entry name" value="SecF_B"/>
    <property type="match status" value="1"/>
</dbReference>
<name>A0AA51X771_9GAMM</name>
<feature type="domain" description="Protein export membrane protein SecD/SecF C-terminal" evidence="10">
    <location>
        <begin position="103"/>
        <end position="285"/>
    </location>
</feature>
<evidence type="ECO:0000313" key="12">
    <source>
        <dbReference type="Proteomes" id="UP001239782"/>
    </source>
</evidence>
<feature type="transmembrane region" description="Helical" evidence="9">
    <location>
        <begin position="258"/>
        <end position="285"/>
    </location>
</feature>
<dbReference type="GO" id="GO:0006605">
    <property type="term" value="P:protein targeting"/>
    <property type="evidence" value="ECO:0007669"/>
    <property type="project" value="UniProtKB-UniRule"/>
</dbReference>
<reference evidence="11 12" key="1">
    <citation type="submission" date="2023-08" db="EMBL/GenBank/DDBJ databases">
        <title>Pleionea litopenaei sp. nov., isolated from stomach of juvenile Litopenaeus vannamei.</title>
        <authorList>
            <person name="Rho A.M."/>
            <person name="Hwang C.Y."/>
        </authorList>
    </citation>
    <scope>NUCLEOTIDE SEQUENCE [LARGE SCALE GENOMIC DNA]</scope>
    <source>
        <strain evidence="11 12">HL-JVS1</strain>
    </source>
</reference>
<feature type="transmembrane region" description="Helical" evidence="9">
    <location>
        <begin position="12"/>
        <end position="31"/>
    </location>
</feature>
<feature type="transmembrane region" description="Helical" evidence="9">
    <location>
        <begin position="231"/>
        <end position="252"/>
    </location>
</feature>
<dbReference type="GO" id="GO:0015450">
    <property type="term" value="F:protein-transporting ATPase activity"/>
    <property type="evidence" value="ECO:0007669"/>
    <property type="project" value="InterPro"/>
</dbReference>
<keyword evidence="3 9" id="KW-1003">Cell membrane</keyword>
<organism evidence="11 12">
    <name type="scientific">Pleionea litopenaei</name>
    <dbReference type="NCBI Taxonomy" id="3070815"/>
    <lineage>
        <taxon>Bacteria</taxon>
        <taxon>Pseudomonadati</taxon>
        <taxon>Pseudomonadota</taxon>
        <taxon>Gammaproteobacteria</taxon>
        <taxon>Oceanospirillales</taxon>
        <taxon>Pleioneaceae</taxon>
        <taxon>Pleionea</taxon>
    </lineage>
</organism>
<dbReference type="GO" id="GO:0065002">
    <property type="term" value="P:intracellular protein transmembrane transport"/>
    <property type="evidence" value="ECO:0007669"/>
    <property type="project" value="UniProtKB-UniRule"/>
</dbReference>
<dbReference type="Proteomes" id="UP001239782">
    <property type="component" value="Chromosome"/>
</dbReference>
<dbReference type="GO" id="GO:0043952">
    <property type="term" value="P:protein transport by the Sec complex"/>
    <property type="evidence" value="ECO:0007669"/>
    <property type="project" value="UniProtKB-UniRule"/>
</dbReference>
<dbReference type="KEGG" id="plei:Q9312_01330"/>
<dbReference type="InterPro" id="IPR022645">
    <property type="entry name" value="SecD/SecF_bac"/>
</dbReference>
<evidence type="ECO:0000256" key="8">
    <source>
        <dbReference type="ARBA" id="ARBA00023136"/>
    </source>
</evidence>
<gene>
    <name evidence="9 11" type="primary">secF</name>
    <name evidence="11" type="ORF">Q9312_01330</name>
</gene>
<protein>
    <recommendedName>
        <fullName evidence="9">Protein-export membrane protein SecF</fullName>
    </recommendedName>
</protein>
<keyword evidence="4 9" id="KW-0812">Transmembrane</keyword>
<dbReference type="PANTHER" id="PTHR30081:SF8">
    <property type="entry name" value="PROTEIN TRANSLOCASE SUBUNIT SECF"/>
    <property type="match status" value="1"/>
</dbReference>
<dbReference type="Pfam" id="PF02355">
    <property type="entry name" value="SecD_SecF_C"/>
    <property type="match status" value="1"/>
</dbReference>
<dbReference type="GO" id="GO:0005886">
    <property type="term" value="C:plasma membrane"/>
    <property type="evidence" value="ECO:0007669"/>
    <property type="project" value="UniProtKB-SubCell"/>
</dbReference>
<feature type="transmembrane region" description="Helical" evidence="9">
    <location>
        <begin position="183"/>
        <end position="204"/>
    </location>
</feature>
<dbReference type="AlphaFoldDB" id="A0AA51X771"/>
<evidence type="ECO:0000256" key="7">
    <source>
        <dbReference type="ARBA" id="ARBA00023010"/>
    </source>
</evidence>
<comment type="subunit">
    <text evidence="9">Forms a complex with SecD. Part of the essential Sec protein translocation apparatus which comprises SecA, SecYEG and auxiliary proteins SecDF-YajC and YidC.</text>
</comment>
<evidence type="ECO:0000256" key="4">
    <source>
        <dbReference type="ARBA" id="ARBA00022692"/>
    </source>
</evidence>
<dbReference type="Gene3D" id="1.20.1640.10">
    <property type="entry name" value="Multidrug efflux transporter AcrB transmembrane domain"/>
    <property type="match status" value="1"/>
</dbReference>
<comment type="subcellular location">
    <subcellularLocation>
        <location evidence="1 9">Cell membrane</location>
        <topology evidence="1 9">Multi-pass membrane protein</topology>
    </subcellularLocation>
</comment>
<proteinExistence type="inferred from homology"/>
<evidence type="ECO:0000256" key="9">
    <source>
        <dbReference type="HAMAP-Rule" id="MF_01464"/>
    </source>
</evidence>
<comment type="function">
    <text evidence="9">Part of the Sec protein translocase complex. Interacts with the SecYEG preprotein conducting channel. SecDF uses the proton motive force (PMF) to complete protein translocation after the ATP-dependent function of SecA.</text>
</comment>
<keyword evidence="7 9" id="KW-0811">Translocation</keyword>
<evidence type="ECO:0000256" key="1">
    <source>
        <dbReference type="ARBA" id="ARBA00004651"/>
    </source>
</evidence>
<dbReference type="SUPFAM" id="SSF82866">
    <property type="entry name" value="Multidrug efflux transporter AcrB transmembrane domain"/>
    <property type="match status" value="1"/>
</dbReference>
<evidence type="ECO:0000256" key="3">
    <source>
        <dbReference type="ARBA" id="ARBA00022475"/>
    </source>
</evidence>
<dbReference type="InterPro" id="IPR022813">
    <property type="entry name" value="SecD/SecF_arch_bac"/>
</dbReference>
<dbReference type="InterPro" id="IPR055344">
    <property type="entry name" value="SecD_SecF_C_bact"/>
</dbReference>
<sequence length="308" mass="33931">MNFNIPFLKYKNIAVVFSALLLIASVSSLFMKGLNVGLDFSGGTMIQVKYEQPVEIQSIRVNLEKHNINGAVIQFFGSQSDVTIRLPNNIGIDNKEIDAIVMNALREDRQDVTKIRRAYLDSTLGEELQEEGALALLVALFCIMVYVAVRFEWKFAVGSVAALAHDVIIVAGFFSFTQIEFDLTVLAAILAVIGYSLNDTIVVYDRIRENFLMMRKGSALEVMNRSLNQTLTRTMITSFTTLLVLIALFVFGGELIHAFSIALLVGIIIGTYSSIYVASAAALALGVSKEDLMPPEIEKEGADQDPLM</sequence>
<dbReference type="PANTHER" id="PTHR30081">
    <property type="entry name" value="PROTEIN-EXPORT MEMBRANE PROTEIN SEC"/>
    <property type="match status" value="1"/>
</dbReference>
<comment type="similarity">
    <text evidence="9">Belongs to the SecD/SecF family. SecF subfamily.</text>
</comment>
<dbReference type="InterPro" id="IPR048634">
    <property type="entry name" value="SecD_SecF_C"/>
</dbReference>
<keyword evidence="8 9" id="KW-0472">Membrane</keyword>
<feature type="transmembrane region" description="Helical" evidence="9">
    <location>
        <begin position="132"/>
        <end position="149"/>
    </location>
</feature>
<evidence type="ECO:0000313" key="11">
    <source>
        <dbReference type="EMBL" id="WMS87581.1"/>
    </source>
</evidence>
<evidence type="ECO:0000256" key="2">
    <source>
        <dbReference type="ARBA" id="ARBA00022448"/>
    </source>
</evidence>
<keyword evidence="5 9" id="KW-0653">Protein transport</keyword>
<keyword evidence="12" id="KW-1185">Reference proteome</keyword>
<dbReference type="NCBIfam" id="TIGR00916">
    <property type="entry name" value="2A0604s01"/>
    <property type="match status" value="1"/>
</dbReference>
<keyword evidence="6 9" id="KW-1133">Transmembrane helix</keyword>
<dbReference type="InterPro" id="IPR022646">
    <property type="entry name" value="SecD/SecF_CS"/>
</dbReference>
<evidence type="ECO:0000256" key="5">
    <source>
        <dbReference type="ARBA" id="ARBA00022927"/>
    </source>
</evidence>
<dbReference type="PRINTS" id="PR01755">
    <property type="entry name" value="SECFTRNLCASE"/>
</dbReference>
<feature type="transmembrane region" description="Helical" evidence="9">
    <location>
        <begin position="156"/>
        <end position="177"/>
    </location>
</feature>
<dbReference type="Pfam" id="PF07549">
    <property type="entry name" value="Sec_GG"/>
    <property type="match status" value="1"/>
</dbReference>
<dbReference type="RefSeq" id="WP_309202722.1">
    <property type="nucleotide sequence ID" value="NZ_CP133548.1"/>
</dbReference>
<keyword evidence="2 9" id="KW-0813">Transport</keyword>
<dbReference type="NCBIfam" id="TIGR00966">
    <property type="entry name" value="transloc_SecF"/>
    <property type="match status" value="1"/>
</dbReference>
<accession>A0AA51X771</accession>
<evidence type="ECO:0000259" key="10">
    <source>
        <dbReference type="Pfam" id="PF02355"/>
    </source>
</evidence>
<dbReference type="InterPro" id="IPR005665">
    <property type="entry name" value="SecF_bac"/>
</dbReference>
<dbReference type="EMBL" id="CP133548">
    <property type="protein sequence ID" value="WMS87581.1"/>
    <property type="molecule type" value="Genomic_DNA"/>
</dbReference>